<evidence type="ECO:0000259" key="3">
    <source>
        <dbReference type="PROSITE" id="PS50943"/>
    </source>
</evidence>
<dbReference type="Proteomes" id="UP001198182">
    <property type="component" value="Unassembled WGS sequence"/>
</dbReference>
<dbReference type="Pfam" id="PF01381">
    <property type="entry name" value="HTH_3"/>
    <property type="match status" value="1"/>
</dbReference>
<evidence type="ECO:0000256" key="1">
    <source>
        <dbReference type="ARBA" id="ARBA00023125"/>
    </source>
</evidence>
<keyword evidence="5" id="KW-1185">Reference proteome</keyword>
<sequence length="142" mass="16535">MELTRLRFLRRKINENQSTTAAHLNISREAYSMYENGHRQPSAETLASMARYHHVSVDYLLGITDIPNSLDGLHAKEQYILSYLPYLDEYMKDFIISIIRFDPYIEKRRLDAIGREAGNENIPSEKSPEETANFSKHIEKSK</sequence>
<dbReference type="AlphaFoldDB" id="A0AAE3EA46"/>
<accession>A0AAE3EA46</accession>
<evidence type="ECO:0000313" key="5">
    <source>
        <dbReference type="Proteomes" id="UP001198182"/>
    </source>
</evidence>
<dbReference type="CDD" id="cd00093">
    <property type="entry name" value="HTH_XRE"/>
    <property type="match status" value="1"/>
</dbReference>
<dbReference type="GO" id="GO:0003677">
    <property type="term" value="F:DNA binding"/>
    <property type="evidence" value="ECO:0007669"/>
    <property type="project" value="UniProtKB-KW"/>
</dbReference>
<dbReference type="InterPro" id="IPR001387">
    <property type="entry name" value="Cro/C1-type_HTH"/>
</dbReference>
<reference evidence="4" key="1">
    <citation type="submission" date="2021-10" db="EMBL/GenBank/DDBJ databases">
        <title>Anaerobic single-cell dispensing facilitates the cultivation of human gut bacteria.</title>
        <authorList>
            <person name="Afrizal A."/>
        </authorList>
    </citation>
    <scope>NUCLEOTIDE SEQUENCE</scope>
    <source>
        <strain evidence="4">CLA-AA-H215</strain>
    </source>
</reference>
<feature type="region of interest" description="Disordered" evidence="2">
    <location>
        <begin position="116"/>
        <end position="142"/>
    </location>
</feature>
<dbReference type="PANTHER" id="PTHR46558:SF11">
    <property type="entry name" value="HTH-TYPE TRANSCRIPTIONAL REGULATOR XRE"/>
    <property type="match status" value="1"/>
</dbReference>
<proteinExistence type="predicted"/>
<dbReference type="SUPFAM" id="SSF47413">
    <property type="entry name" value="lambda repressor-like DNA-binding domains"/>
    <property type="match status" value="1"/>
</dbReference>
<dbReference type="PANTHER" id="PTHR46558">
    <property type="entry name" value="TRACRIPTIONAL REGULATORY PROTEIN-RELATED-RELATED"/>
    <property type="match status" value="1"/>
</dbReference>
<name>A0AAE3EA46_9FIRM</name>
<dbReference type="EMBL" id="JAJEQR010000015">
    <property type="protein sequence ID" value="MCC2230685.1"/>
    <property type="molecule type" value="Genomic_DNA"/>
</dbReference>
<feature type="domain" description="HTH cro/C1-type" evidence="3">
    <location>
        <begin position="6"/>
        <end position="60"/>
    </location>
</feature>
<protein>
    <submittedName>
        <fullName evidence="4">Helix-turn-helix transcriptional regulator</fullName>
    </submittedName>
</protein>
<dbReference type="Gene3D" id="1.10.260.40">
    <property type="entry name" value="lambda repressor-like DNA-binding domains"/>
    <property type="match status" value="1"/>
</dbReference>
<dbReference type="RefSeq" id="WP_308453322.1">
    <property type="nucleotide sequence ID" value="NZ_JAJEQR010000015.1"/>
</dbReference>
<evidence type="ECO:0000256" key="2">
    <source>
        <dbReference type="SAM" id="MobiDB-lite"/>
    </source>
</evidence>
<evidence type="ECO:0000313" key="4">
    <source>
        <dbReference type="EMBL" id="MCC2230685.1"/>
    </source>
</evidence>
<dbReference type="InterPro" id="IPR010982">
    <property type="entry name" value="Lambda_DNA-bd_dom_sf"/>
</dbReference>
<gene>
    <name evidence="4" type="ORF">LKD81_06680</name>
</gene>
<comment type="caution">
    <text evidence="4">The sequence shown here is derived from an EMBL/GenBank/DDBJ whole genome shotgun (WGS) entry which is preliminary data.</text>
</comment>
<organism evidence="4 5">
    <name type="scientific">Hominifimenecus microfluidus</name>
    <dbReference type="NCBI Taxonomy" id="2885348"/>
    <lineage>
        <taxon>Bacteria</taxon>
        <taxon>Bacillati</taxon>
        <taxon>Bacillota</taxon>
        <taxon>Clostridia</taxon>
        <taxon>Lachnospirales</taxon>
        <taxon>Lachnospiraceae</taxon>
        <taxon>Hominifimenecus</taxon>
    </lineage>
</organism>
<dbReference type="PROSITE" id="PS50943">
    <property type="entry name" value="HTH_CROC1"/>
    <property type="match status" value="1"/>
</dbReference>
<keyword evidence="1" id="KW-0238">DNA-binding</keyword>
<dbReference type="SMART" id="SM00530">
    <property type="entry name" value="HTH_XRE"/>
    <property type="match status" value="1"/>
</dbReference>